<keyword evidence="7" id="KW-0808">Transferase</keyword>
<keyword evidence="7" id="KW-0418">Kinase</keyword>
<evidence type="ECO:0000313" key="8">
    <source>
        <dbReference type="Proteomes" id="UP001153069"/>
    </source>
</evidence>
<keyword evidence="7" id="KW-0675">Receptor</keyword>
<dbReference type="SUPFAM" id="SSF52058">
    <property type="entry name" value="L domain-like"/>
    <property type="match status" value="1"/>
</dbReference>
<keyword evidence="4 6" id="KW-0472">Membrane</keyword>
<dbReference type="Gene3D" id="3.80.10.10">
    <property type="entry name" value="Ribonuclease Inhibitor"/>
    <property type="match status" value="2"/>
</dbReference>
<evidence type="ECO:0000256" key="4">
    <source>
        <dbReference type="ARBA" id="ARBA00023136"/>
    </source>
</evidence>
<evidence type="ECO:0000256" key="2">
    <source>
        <dbReference type="ARBA" id="ARBA00022729"/>
    </source>
</evidence>
<keyword evidence="6" id="KW-0812">Transmembrane</keyword>
<reference evidence="7" key="1">
    <citation type="submission" date="2020-06" db="EMBL/GenBank/DDBJ databases">
        <authorList>
            <consortium name="Plant Systems Biology data submission"/>
        </authorList>
    </citation>
    <scope>NUCLEOTIDE SEQUENCE</scope>
    <source>
        <strain evidence="7">D6</strain>
    </source>
</reference>
<keyword evidence="1" id="KW-0433">Leucine-rich repeat</keyword>
<evidence type="ECO:0000256" key="5">
    <source>
        <dbReference type="SAM" id="MobiDB-lite"/>
    </source>
</evidence>
<dbReference type="FunFam" id="3.80.10.10:FF:000095">
    <property type="entry name" value="LRR receptor-like serine/threonine-protein kinase GSO1"/>
    <property type="match status" value="1"/>
</dbReference>
<keyword evidence="3" id="KW-0677">Repeat</keyword>
<evidence type="ECO:0000256" key="1">
    <source>
        <dbReference type="ARBA" id="ARBA00022614"/>
    </source>
</evidence>
<dbReference type="InterPro" id="IPR032675">
    <property type="entry name" value="LRR_dom_sf"/>
</dbReference>
<dbReference type="EMBL" id="CAICTM010000282">
    <property type="protein sequence ID" value="CAB9506895.1"/>
    <property type="molecule type" value="Genomic_DNA"/>
</dbReference>
<comment type="caution">
    <text evidence="7">The sequence shown here is derived from an EMBL/GenBank/DDBJ whole genome shotgun (WGS) entry which is preliminary data.</text>
</comment>
<name>A0A9N8DRB0_9STRA</name>
<dbReference type="AlphaFoldDB" id="A0A9N8DRB0"/>
<feature type="compositionally biased region" description="Polar residues" evidence="5">
    <location>
        <begin position="79"/>
        <end position="92"/>
    </location>
</feature>
<dbReference type="PANTHER" id="PTHR47988">
    <property type="entry name" value="SOMATIC EMBRYOGENESIS RECEPTOR KINASE 1"/>
    <property type="match status" value="1"/>
</dbReference>
<organism evidence="7 8">
    <name type="scientific">Seminavis robusta</name>
    <dbReference type="NCBI Taxonomy" id="568900"/>
    <lineage>
        <taxon>Eukaryota</taxon>
        <taxon>Sar</taxon>
        <taxon>Stramenopiles</taxon>
        <taxon>Ochrophyta</taxon>
        <taxon>Bacillariophyta</taxon>
        <taxon>Bacillariophyceae</taxon>
        <taxon>Bacillariophycidae</taxon>
        <taxon>Naviculales</taxon>
        <taxon>Naviculaceae</taxon>
        <taxon>Seminavis</taxon>
    </lineage>
</organism>
<protein>
    <submittedName>
        <fullName evidence="7">LRR receptor-like serine threonine-protein kinase</fullName>
    </submittedName>
</protein>
<dbReference type="Proteomes" id="UP001153069">
    <property type="component" value="Unassembled WGS sequence"/>
</dbReference>
<accession>A0A9N8DRB0</accession>
<proteinExistence type="predicted"/>
<sequence length="731" mass="80002">MLAAEKRNIAYPKNRGTVAQTTEVPPCQTEQVPPAANASALLAHEKQHIAYPKSGPFESRRNASDNPGDLSGTAVPVKTDSTNNNSQGQTSKLTTVNSPILQAEKRAIIYPRGETNSTTGQSKARDERVQNDDNFGIMPLPRLERTTANRRPQVQPGAFPSGEFQATEENLEPAETHIEPTTAQPPRIEPEIDNSGLAVANLVQDETIPQDLPQAQDYNLDIIINNREEKMKDFKTNVLLGVIALLAITLILIAILIPQRQENNAGLVPTTVPSESPSSNPSQGLSSYSESWLSLFPESTVSAILEDQGSPQSRAFEWLMEEIDILHNLTEQRVVQRFVLATFYFANSGEQWSFRDNWLNHSIHECLWYSSLEDYYFIFWDPAGYLEGGILYQGDGILKHFSLTFNGLIGLGIPPELYLLTDLKSLALDGFNLTGTIPEELSRLSNLEFISMNFCSLYGSIHEALGSLSKLRVVYFGFNSLIGTIPSSLFSHPGSLQAIVLVENQLTGPVPTELGLLTNLGGLALDTNFFTGTIPTELGRLTGLEALLLSELILSGTIPNELAALTDMILLYLDNSGFNGTIPRWLDNMTSIDTLTLSENSFTGTIPTELGLLTKLYSLWLGSNALSGTIPSEFGMCEQVAVLTLEINHLAGTIPTELGQFTEGLFQFWLHDNDLTGTVPLELGNVPFPPPYGQVYLHGNDFSGIIPESLCSANNLTFDCSSQLCGCDLCI</sequence>
<gene>
    <name evidence="7" type="ORF">SEMRO_283_G107760.1</name>
</gene>
<feature type="region of interest" description="Disordered" evidence="5">
    <location>
        <begin position="51"/>
        <end position="92"/>
    </location>
</feature>
<dbReference type="OrthoDB" id="676979at2759"/>
<evidence type="ECO:0000256" key="3">
    <source>
        <dbReference type="ARBA" id="ARBA00022737"/>
    </source>
</evidence>
<evidence type="ECO:0000313" key="7">
    <source>
        <dbReference type="EMBL" id="CAB9506895.1"/>
    </source>
</evidence>
<keyword evidence="6" id="KW-1133">Transmembrane helix</keyword>
<dbReference type="GO" id="GO:0016301">
    <property type="term" value="F:kinase activity"/>
    <property type="evidence" value="ECO:0007669"/>
    <property type="project" value="UniProtKB-KW"/>
</dbReference>
<keyword evidence="8" id="KW-1185">Reference proteome</keyword>
<keyword evidence="2" id="KW-0732">Signal</keyword>
<evidence type="ECO:0000256" key="6">
    <source>
        <dbReference type="SAM" id="Phobius"/>
    </source>
</evidence>
<feature type="compositionally biased region" description="Polar residues" evidence="5">
    <location>
        <begin position="17"/>
        <end position="31"/>
    </location>
</feature>
<feature type="transmembrane region" description="Helical" evidence="6">
    <location>
        <begin position="237"/>
        <end position="257"/>
    </location>
</feature>
<feature type="region of interest" description="Disordered" evidence="5">
    <location>
        <begin position="1"/>
        <end position="34"/>
    </location>
</feature>